<name>A0A670ZJM5_PSETE</name>
<evidence type="ECO:0000313" key="2">
    <source>
        <dbReference type="Proteomes" id="UP000472273"/>
    </source>
</evidence>
<dbReference type="OMA" id="CKITSKM"/>
<accession>A0A670ZJM5</accession>
<protein>
    <submittedName>
        <fullName evidence="1">Uncharacterized protein</fullName>
    </submittedName>
</protein>
<evidence type="ECO:0000313" key="1">
    <source>
        <dbReference type="Ensembl" id="ENSPTXP00000023009.1"/>
    </source>
</evidence>
<reference evidence="1" key="2">
    <citation type="submission" date="2025-09" db="UniProtKB">
        <authorList>
            <consortium name="Ensembl"/>
        </authorList>
    </citation>
    <scope>IDENTIFICATION</scope>
</reference>
<sequence length="74" mass="8649">MAKALKKSFKDSLEDIKERMKEKRNKKWARLGKANQVLPIKSKIAGKYFNTFFSLSPTTPKIEFLKLQLSIFSR</sequence>
<dbReference type="Ensembl" id="ENSPTXT00000023718.1">
    <property type="protein sequence ID" value="ENSPTXP00000023009.1"/>
    <property type="gene ID" value="ENSPTXG00000015925.1"/>
</dbReference>
<keyword evidence="2" id="KW-1185">Reference proteome</keyword>
<dbReference type="AlphaFoldDB" id="A0A670ZJM5"/>
<proteinExistence type="predicted"/>
<dbReference type="Proteomes" id="UP000472273">
    <property type="component" value="Unplaced"/>
</dbReference>
<dbReference type="GeneTree" id="ENSGT01080000259642"/>
<organism evidence="1 2">
    <name type="scientific">Pseudonaja textilis</name>
    <name type="common">Eastern brown snake</name>
    <dbReference type="NCBI Taxonomy" id="8673"/>
    <lineage>
        <taxon>Eukaryota</taxon>
        <taxon>Metazoa</taxon>
        <taxon>Chordata</taxon>
        <taxon>Craniata</taxon>
        <taxon>Vertebrata</taxon>
        <taxon>Euteleostomi</taxon>
        <taxon>Lepidosauria</taxon>
        <taxon>Squamata</taxon>
        <taxon>Bifurcata</taxon>
        <taxon>Unidentata</taxon>
        <taxon>Episquamata</taxon>
        <taxon>Toxicofera</taxon>
        <taxon>Serpentes</taxon>
        <taxon>Colubroidea</taxon>
        <taxon>Elapidae</taxon>
        <taxon>Hydrophiinae</taxon>
        <taxon>Pseudonaja</taxon>
    </lineage>
</organism>
<reference evidence="1" key="1">
    <citation type="submission" date="2025-08" db="UniProtKB">
        <authorList>
            <consortium name="Ensembl"/>
        </authorList>
    </citation>
    <scope>IDENTIFICATION</scope>
</reference>